<protein>
    <recommendedName>
        <fullName evidence="10">CWH43-like N-terminal domain-containing protein</fullName>
    </recommendedName>
</protein>
<dbReference type="InterPro" id="IPR039545">
    <property type="entry name" value="PGAP2"/>
</dbReference>
<dbReference type="PANTHER" id="PTHR12892:SF11">
    <property type="entry name" value="POST-GPI ATTACHMENT TO PROTEINS FACTOR 2"/>
    <property type="match status" value="1"/>
</dbReference>
<evidence type="ECO:0000256" key="5">
    <source>
        <dbReference type="ARBA" id="ARBA00022989"/>
    </source>
</evidence>
<evidence type="ECO:0000256" key="3">
    <source>
        <dbReference type="ARBA" id="ARBA00022502"/>
    </source>
</evidence>
<evidence type="ECO:0000313" key="11">
    <source>
        <dbReference type="EMBL" id="CAD7222835.1"/>
    </source>
</evidence>
<evidence type="ECO:0000256" key="6">
    <source>
        <dbReference type="ARBA" id="ARBA00023034"/>
    </source>
</evidence>
<dbReference type="GO" id="GO:0006506">
    <property type="term" value="P:GPI anchor biosynthetic process"/>
    <property type="evidence" value="ECO:0007669"/>
    <property type="project" value="UniProtKB-KW"/>
</dbReference>
<dbReference type="Pfam" id="PF10277">
    <property type="entry name" value="Frag1"/>
    <property type="match status" value="1"/>
</dbReference>
<dbReference type="GO" id="GO:0005789">
    <property type="term" value="C:endoplasmic reticulum membrane"/>
    <property type="evidence" value="ECO:0007669"/>
    <property type="project" value="TreeGrafter"/>
</dbReference>
<evidence type="ECO:0000256" key="4">
    <source>
        <dbReference type="ARBA" id="ARBA00022692"/>
    </source>
</evidence>
<keyword evidence="6" id="KW-0333">Golgi apparatus</keyword>
<organism evidence="11">
    <name type="scientific">Cyprideis torosa</name>
    <dbReference type="NCBI Taxonomy" id="163714"/>
    <lineage>
        <taxon>Eukaryota</taxon>
        <taxon>Metazoa</taxon>
        <taxon>Ecdysozoa</taxon>
        <taxon>Arthropoda</taxon>
        <taxon>Crustacea</taxon>
        <taxon>Oligostraca</taxon>
        <taxon>Ostracoda</taxon>
        <taxon>Podocopa</taxon>
        <taxon>Podocopida</taxon>
        <taxon>Cytherocopina</taxon>
        <taxon>Cytheroidea</taxon>
        <taxon>Cytherideidae</taxon>
        <taxon>Cyprideis</taxon>
    </lineage>
</organism>
<evidence type="ECO:0000256" key="7">
    <source>
        <dbReference type="ARBA" id="ARBA00023136"/>
    </source>
</evidence>
<feature type="region of interest" description="Disordered" evidence="8">
    <location>
        <begin position="231"/>
        <end position="251"/>
    </location>
</feature>
<name>A0A7R8W523_9CRUS</name>
<sequence length="251" mass="28746">MSSLMEQNPEECRLSGVELTVVGPNPETAVVRKPDITFGRFRPQQSIWQFGKTDIIASVSELLGGLFEPVDFASLHSCDRHVPRKNFLGDPPLPSPLATETHKRYFSMFLVSSQMYMLNTITLVFLEPQIVTGQAKIALEWKRRLWVLNLVSIFSAVFMYWRHEMFCETAVYSFFAIFEFMAIYSNILFHSTSYFDFFDTKLFISFQDTQDEPVYKDCPTVMWVKAKRAMGHGGKQDGTNQVSSKQEGKAA</sequence>
<dbReference type="OrthoDB" id="68581at2759"/>
<feature type="transmembrane region" description="Helical" evidence="9">
    <location>
        <begin position="169"/>
        <end position="189"/>
    </location>
</feature>
<evidence type="ECO:0000256" key="2">
    <source>
        <dbReference type="ARBA" id="ARBA00007414"/>
    </source>
</evidence>
<dbReference type="AlphaFoldDB" id="A0A7R8W523"/>
<dbReference type="PANTHER" id="PTHR12892">
    <property type="entry name" value="FGF RECEPTOR ACTIVATING PROTEIN 1"/>
    <property type="match status" value="1"/>
</dbReference>
<evidence type="ECO:0000256" key="9">
    <source>
        <dbReference type="SAM" id="Phobius"/>
    </source>
</evidence>
<proteinExistence type="inferred from homology"/>
<keyword evidence="5 9" id="KW-1133">Transmembrane helix</keyword>
<reference evidence="11" key="1">
    <citation type="submission" date="2020-11" db="EMBL/GenBank/DDBJ databases">
        <authorList>
            <person name="Tran Van P."/>
        </authorList>
    </citation>
    <scope>NUCLEOTIDE SEQUENCE</scope>
</reference>
<feature type="transmembrane region" description="Helical" evidence="9">
    <location>
        <begin position="146"/>
        <end position="163"/>
    </location>
</feature>
<evidence type="ECO:0000256" key="8">
    <source>
        <dbReference type="SAM" id="MobiDB-lite"/>
    </source>
</evidence>
<accession>A0A7R8W523</accession>
<comment type="similarity">
    <text evidence="2">Belongs to the PGAP2 family.</text>
</comment>
<dbReference type="InterPro" id="IPR019402">
    <property type="entry name" value="CWH43_N"/>
</dbReference>
<evidence type="ECO:0000256" key="1">
    <source>
        <dbReference type="ARBA" id="ARBA00004653"/>
    </source>
</evidence>
<comment type="subcellular location">
    <subcellularLocation>
        <location evidence="1">Golgi apparatus membrane</location>
        <topology evidence="1">Multi-pass membrane protein</topology>
    </subcellularLocation>
</comment>
<keyword evidence="4 9" id="KW-0812">Transmembrane</keyword>
<gene>
    <name evidence="11" type="ORF">CTOB1V02_LOCUS832</name>
</gene>
<dbReference type="GO" id="GO:0000139">
    <property type="term" value="C:Golgi membrane"/>
    <property type="evidence" value="ECO:0007669"/>
    <property type="project" value="UniProtKB-SubCell"/>
</dbReference>
<keyword evidence="3" id="KW-0337">GPI-anchor biosynthesis</keyword>
<feature type="domain" description="CWH43-like N-terminal" evidence="10">
    <location>
        <begin position="100"/>
        <end position="199"/>
    </location>
</feature>
<evidence type="ECO:0000259" key="10">
    <source>
        <dbReference type="Pfam" id="PF10277"/>
    </source>
</evidence>
<keyword evidence="7 9" id="KW-0472">Membrane</keyword>
<dbReference type="EMBL" id="OB660109">
    <property type="protein sequence ID" value="CAD7222835.1"/>
    <property type="molecule type" value="Genomic_DNA"/>
</dbReference>